<evidence type="ECO:0000313" key="3">
    <source>
        <dbReference type="Proteomes" id="UP000059847"/>
    </source>
</evidence>
<dbReference type="EMBL" id="CP012678">
    <property type="protein sequence ID" value="ALF60881.1"/>
    <property type="molecule type" value="Genomic_DNA"/>
</dbReference>
<dbReference type="AlphaFoldDB" id="A0A0M4U6Q5"/>
<dbReference type="Gene3D" id="2.40.230.20">
    <property type="entry name" value="Nucleoside-specific channel-forming protein, Tsx-like"/>
    <property type="match status" value="1"/>
</dbReference>
<evidence type="ECO:0000313" key="2">
    <source>
        <dbReference type="EMBL" id="ALF60881.1"/>
    </source>
</evidence>
<name>A0A0M4U6Q5_9GAMM</name>
<evidence type="ECO:0008006" key="4">
    <source>
        <dbReference type="Google" id="ProtNLM"/>
    </source>
</evidence>
<dbReference type="InterPro" id="IPR036777">
    <property type="entry name" value="Channel_Tsx-like_sf"/>
</dbReference>
<feature type="chain" id="PRO_5005802489" description="DUF5020 domain-containing protein" evidence="1">
    <location>
        <begin position="24"/>
        <end position="265"/>
    </location>
</feature>
<dbReference type="GO" id="GO:0009279">
    <property type="term" value="C:cell outer membrane"/>
    <property type="evidence" value="ECO:0007669"/>
    <property type="project" value="InterPro"/>
</dbReference>
<dbReference type="Proteomes" id="UP000059847">
    <property type="component" value="Chromosome"/>
</dbReference>
<evidence type="ECO:0000256" key="1">
    <source>
        <dbReference type="SAM" id="SignalP"/>
    </source>
</evidence>
<reference evidence="2 3" key="1">
    <citation type="submission" date="2015-09" db="EMBL/GenBank/DDBJ databases">
        <title>Complete genome of Psychrobacter urativorans R10.10B.</title>
        <authorList>
            <person name="See-Too W.S."/>
            <person name="Chan K.G."/>
        </authorList>
    </citation>
    <scope>NUCLEOTIDE SEQUENCE [LARGE SCALE GENOMIC DNA]</scope>
    <source>
        <strain evidence="2 3">R10.10B</strain>
    </source>
</reference>
<dbReference type="STRING" id="45610.AOC03_11525"/>
<keyword evidence="1" id="KW-0732">Signal</keyword>
<sequence>MKPLVAAAVTIIALGTMTTAAQAKTLFKDTSITALYGGGFKMVPNNETASLTTMTLEHASTHDWGGIFAFVDRHQGDEYDLKDASGNVTGSKNYRETFGKVSPKFKVAKFNDGLIKQVNLASVYEFSSNSTGFGQDNLWVGVGADLNLPVPGIKYASATLYHAFNNAERADGKKTKGDDQKITLTSAWERDNLLIDGYVDFAFNNEFDNVKNSIHFNPQIKYNIQPALGIDNRLEVGVEYDYWKNKFGVNDVDQNAVAALVKYHF</sequence>
<feature type="signal peptide" evidence="1">
    <location>
        <begin position="1"/>
        <end position="23"/>
    </location>
</feature>
<organism evidence="2 3">
    <name type="scientific">Psychrobacter urativorans</name>
    <dbReference type="NCBI Taxonomy" id="45610"/>
    <lineage>
        <taxon>Bacteria</taxon>
        <taxon>Pseudomonadati</taxon>
        <taxon>Pseudomonadota</taxon>
        <taxon>Gammaproteobacteria</taxon>
        <taxon>Moraxellales</taxon>
        <taxon>Moraxellaceae</taxon>
        <taxon>Psychrobacter</taxon>
    </lineage>
</organism>
<protein>
    <recommendedName>
        <fullName evidence="4">DUF5020 domain-containing protein</fullName>
    </recommendedName>
</protein>
<proteinExistence type="predicted"/>
<accession>A0A0M4U6Q5</accession>
<gene>
    <name evidence="2" type="ORF">AOC03_11525</name>
</gene>
<dbReference type="KEGG" id="pur:AOC03_11525"/>
<dbReference type="SUPFAM" id="SSF111364">
    <property type="entry name" value="Tsx-like channel"/>
    <property type="match status" value="1"/>
</dbReference>
<keyword evidence="3" id="KW-1185">Reference proteome</keyword>